<protein>
    <submittedName>
        <fullName evidence="2">Uncharacterized protein</fullName>
    </submittedName>
</protein>
<dbReference type="KEGG" id="caqa:MICH65_0021"/>
<accession>A0A857NAM5</accession>
<keyword evidence="1" id="KW-1133">Transmembrane helix</keyword>
<proteinExistence type="predicted"/>
<keyword evidence="3" id="KW-1185">Reference proteome</keyword>
<keyword evidence="1" id="KW-0812">Transmembrane</keyword>
<feature type="transmembrane region" description="Helical" evidence="1">
    <location>
        <begin position="21"/>
        <end position="38"/>
    </location>
</feature>
<dbReference type="EMBL" id="CP047901">
    <property type="protein sequence ID" value="QHO63002.1"/>
    <property type="molecule type" value="Genomic_DNA"/>
</dbReference>
<dbReference type="AlphaFoldDB" id="A0A857NAM5"/>
<evidence type="ECO:0000313" key="2">
    <source>
        <dbReference type="EMBL" id="QHO63002.1"/>
    </source>
</evidence>
<name>A0A857NAM5_9BACT</name>
<organism evidence="2 3">
    <name type="scientific">Candidatus Chazhemtobacterium aquaticus</name>
    <dbReference type="NCBI Taxonomy" id="2715735"/>
    <lineage>
        <taxon>Bacteria</taxon>
        <taxon>Candidatus Chazhemtobacteraceae</taxon>
        <taxon>Candidatus Chazhemtobacterium</taxon>
    </lineage>
</organism>
<gene>
    <name evidence="2" type="ORF">MICH65_0021</name>
</gene>
<keyword evidence="1" id="KW-0472">Membrane</keyword>
<dbReference type="Proteomes" id="UP000463983">
    <property type="component" value="Chromosome"/>
</dbReference>
<sequence length="39" mass="4652">MNSIRYLRVRYVRYWSMVRDRAGVTMCLIIVYVLGGVLK</sequence>
<reference evidence="3" key="1">
    <citation type="journal article" date="2020" name="Microorganisms">
        <title>Complete Genome of a Member of a New Bacterial Lineage in the Microgenomates Group Reveals an Unusual Nucleotide Composition Disparity Between Two Strands of DNA and Limited Metabolic Potential.</title>
        <authorList>
            <person name="Kadnikov V.V."/>
            <person name="Mardanov A.V."/>
            <person name="Beletsky A.V."/>
            <person name="Karnachuk O.V."/>
            <person name="Ravin N.V."/>
        </authorList>
    </citation>
    <scope>NUCLEOTIDE SEQUENCE [LARGE SCALE GENOMIC DNA]</scope>
</reference>
<evidence type="ECO:0000256" key="1">
    <source>
        <dbReference type="SAM" id="Phobius"/>
    </source>
</evidence>
<evidence type="ECO:0000313" key="3">
    <source>
        <dbReference type="Proteomes" id="UP000463983"/>
    </source>
</evidence>